<gene>
    <name evidence="2" type="ORF">LV75_006826</name>
</gene>
<evidence type="ECO:0000256" key="1">
    <source>
        <dbReference type="SAM" id="MobiDB-lite"/>
    </source>
</evidence>
<sequence length="259" mass="26934">MLLFCRCCSVGCISGALDSVDLVGVVVVVGCPQRLRLSTGPCLLLPVCRCCAVGCIWGLSIRLILTSAVAGGAGQGIRASAFGSGGRLVAWRQHRRETRQCDELDGANLFCAGPLQHPWQDRKAGAQKQALPRGNATGVVPPRKTSPPHRAGLAPATPTVQALSRWVGADLTGGKLAPPGPTVQALSWQSRRGRAGLAPAASASVLAAGDTRLQWLPKGCGAAQPRSYERVKSVPPAGTCLDRTVPGRSKRCSSTACGW</sequence>
<accession>A0ABT1INP9</accession>
<evidence type="ECO:0000313" key="2">
    <source>
        <dbReference type="EMBL" id="MCP2274292.1"/>
    </source>
</evidence>
<keyword evidence="3" id="KW-1185">Reference proteome</keyword>
<reference evidence="2 3" key="1">
    <citation type="submission" date="2022-06" db="EMBL/GenBank/DDBJ databases">
        <title>Genomic Encyclopedia of Archaeal and Bacterial Type Strains, Phase II (KMG-II): from individual species to whole genera.</title>
        <authorList>
            <person name="Goeker M."/>
        </authorList>
    </citation>
    <scope>NUCLEOTIDE SEQUENCE [LARGE SCALE GENOMIC DNA]</scope>
    <source>
        <strain evidence="2 3">DSM 44255</strain>
    </source>
</reference>
<dbReference type="EMBL" id="JAMTCO010000023">
    <property type="protein sequence ID" value="MCP2274292.1"/>
    <property type="molecule type" value="Genomic_DNA"/>
</dbReference>
<organism evidence="2 3">
    <name type="scientific">Actinokineospora diospyrosa</name>
    <dbReference type="NCBI Taxonomy" id="103728"/>
    <lineage>
        <taxon>Bacteria</taxon>
        <taxon>Bacillati</taxon>
        <taxon>Actinomycetota</taxon>
        <taxon>Actinomycetes</taxon>
        <taxon>Pseudonocardiales</taxon>
        <taxon>Pseudonocardiaceae</taxon>
        <taxon>Actinokineospora</taxon>
    </lineage>
</organism>
<name>A0ABT1INP9_9PSEU</name>
<protein>
    <submittedName>
        <fullName evidence="2">Uncharacterized protein</fullName>
    </submittedName>
</protein>
<feature type="region of interest" description="Disordered" evidence="1">
    <location>
        <begin position="123"/>
        <end position="156"/>
    </location>
</feature>
<comment type="caution">
    <text evidence="2">The sequence shown here is derived from an EMBL/GenBank/DDBJ whole genome shotgun (WGS) entry which is preliminary data.</text>
</comment>
<dbReference type="Proteomes" id="UP001205185">
    <property type="component" value="Unassembled WGS sequence"/>
</dbReference>
<evidence type="ECO:0000313" key="3">
    <source>
        <dbReference type="Proteomes" id="UP001205185"/>
    </source>
</evidence>
<proteinExistence type="predicted"/>